<accession>A0A2K4MIU9</accession>
<dbReference type="Proteomes" id="UP000236416">
    <property type="component" value="Unassembled WGS sequence"/>
</dbReference>
<comment type="caution">
    <text evidence="1">The sequence shown here is derived from an EMBL/GenBank/DDBJ whole genome shotgun (WGS) entry which is preliminary data.</text>
</comment>
<gene>
    <name evidence="1" type="ORF">C2134_19260</name>
</gene>
<keyword evidence="2" id="KW-1185">Reference proteome</keyword>
<reference evidence="1 2" key="1">
    <citation type="submission" date="2018-01" db="EMBL/GenBank/DDBJ databases">
        <title>Genomic Sequence of Chromobacterium MWU13-2610 from wild cranberry bogs within the Cape Cod National Seashore.</title>
        <authorList>
            <person name="O'Hara-Hanley K."/>
            <person name="Soby S."/>
            <person name="Harrison A."/>
        </authorList>
    </citation>
    <scope>NUCLEOTIDE SEQUENCE [LARGE SCALE GENOMIC DNA]</scope>
    <source>
        <strain evidence="1 2">MWU13-2610</strain>
    </source>
</reference>
<sequence>ALAQWTAQLMLRRPSQVVACAVANKLARVVWAILAQGGEYRPHPRAGM</sequence>
<protein>
    <submittedName>
        <fullName evidence="1">IS110 family transposase</fullName>
    </submittedName>
</protein>
<organism evidence="1 2">
    <name type="scientific">Chromobacterium sinusclupearum</name>
    <dbReference type="NCBI Taxonomy" id="2077146"/>
    <lineage>
        <taxon>Bacteria</taxon>
        <taxon>Pseudomonadati</taxon>
        <taxon>Pseudomonadota</taxon>
        <taxon>Betaproteobacteria</taxon>
        <taxon>Neisseriales</taxon>
        <taxon>Chromobacteriaceae</taxon>
        <taxon>Chromobacterium</taxon>
    </lineage>
</organism>
<dbReference type="AlphaFoldDB" id="A0A2K4MIU9"/>
<evidence type="ECO:0000313" key="1">
    <source>
        <dbReference type="EMBL" id="POA97000.1"/>
    </source>
</evidence>
<feature type="non-terminal residue" evidence="1">
    <location>
        <position position="1"/>
    </location>
</feature>
<name>A0A2K4MIU9_9NEIS</name>
<dbReference type="EMBL" id="PPTF01000088">
    <property type="protein sequence ID" value="POA97000.1"/>
    <property type="molecule type" value="Genomic_DNA"/>
</dbReference>
<evidence type="ECO:0000313" key="2">
    <source>
        <dbReference type="Proteomes" id="UP000236416"/>
    </source>
</evidence>
<proteinExistence type="predicted"/>